<dbReference type="SUPFAM" id="SSF161098">
    <property type="entry name" value="MetI-like"/>
    <property type="match status" value="1"/>
</dbReference>
<organism evidence="8 9">
    <name type="scientific">Paenibacillus thalictri</name>
    <dbReference type="NCBI Taxonomy" id="2527873"/>
    <lineage>
        <taxon>Bacteria</taxon>
        <taxon>Bacillati</taxon>
        <taxon>Bacillota</taxon>
        <taxon>Bacilli</taxon>
        <taxon>Bacillales</taxon>
        <taxon>Paenibacillaceae</taxon>
        <taxon>Paenibacillus</taxon>
    </lineage>
</organism>
<evidence type="ECO:0000256" key="6">
    <source>
        <dbReference type="RuleBase" id="RU363032"/>
    </source>
</evidence>
<name>A0A4V2J350_9BACL</name>
<dbReference type="GO" id="GO:0055085">
    <property type="term" value="P:transmembrane transport"/>
    <property type="evidence" value="ECO:0007669"/>
    <property type="project" value="InterPro"/>
</dbReference>
<feature type="transmembrane region" description="Helical" evidence="6">
    <location>
        <begin position="209"/>
        <end position="228"/>
    </location>
</feature>
<dbReference type="Proteomes" id="UP000293142">
    <property type="component" value="Unassembled WGS sequence"/>
</dbReference>
<dbReference type="InterPro" id="IPR035906">
    <property type="entry name" value="MetI-like_sf"/>
</dbReference>
<dbReference type="CDD" id="cd06261">
    <property type="entry name" value="TM_PBP2"/>
    <property type="match status" value="1"/>
</dbReference>
<feature type="transmembrane region" description="Helical" evidence="6">
    <location>
        <begin position="160"/>
        <end position="188"/>
    </location>
</feature>
<evidence type="ECO:0000256" key="5">
    <source>
        <dbReference type="ARBA" id="ARBA00023136"/>
    </source>
</evidence>
<feature type="transmembrane region" description="Helical" evidence="6">
    <location>
        <begin position="120"/>
        <end position="140"/>
    </location>
</feature>
<feature type="transmembrane region" description="Helical" evidence="6">
    <location>
        <begin position="267"/>
        <end position="291"/>
    </location>
</feature>
<evidence type="ECO:0000313" key="9">
    <source>
        <dbReference type="Proteomes" id="UP000293142"/>
    </source>
</evidence>
<dbReference type="OrthoDB" id="2637002at2"/>
<keyword evidence="4 6" id="KW-1133">Transmembrane helix</keyword>
<comment type="similarity">
    <text evidence="6">Belongs to the binding-protein-dependent transport system permease family.</text>
</comment>
<feature type="domain" description="ABC transmembrane type-1" evidence="7">
    <location>
        <begin position="74"/>
        <end position="288"/>
    </location>
</feature>
<dbReference type="Gene3D" id="1.10.3720.10">
    <property type="entry name" value="MetI-like"/>
    <property type="match status" value="1"/>
</dbReference>
<evidence type="ECO:0000256" key="4">
    <source>
        <dbReference type="ARBA" id="ARBA00022989"/>
    </source>
</evidence>
<dbReference type="PANTHER" id="PTHR43496">
    <property type="entry name" value="PROTEIN LPLB"/>
    <property type="match status" value="1"/>
</dbReference>
<comment type="subcellular location">
    <subcellularLocation>
        <location evidence="6">Cell membrane</location>
        <topology evidence="6">Multi-pass membrane protein</topology>
    </subcellularLocation>
    <subcellularLocation>
        <location evidence="1">Membrane</location>
        <topology evidence="1">Multi-pass membrane protein</topology>
    </subcellularLocation>
</comment>
<dbReference type="GO" id="GO:0005886">
    <property type="term" value="C:plasma membrane"/>
    <property type="evidence" value="ECO:0007669"/>
    <property type="project" value="UniProtKB-SubCell"/>
</dbReference>
<dbReference type="AlphaFoldDB" id="A0A4V2J350"/>
<keyword evidence="3 6" id="KW-0812">Transmembrane</keyword>
<evidence type="ECO:0000256" key="3">
    <source>
        <dbReference type="ARBA" id="ARBA00022692"/>
    </source>
</evidence>
<dbReference type="PROSITE" id="PS50928">
    <property type="entry name" value="ABC_TM1"/>
    <property type="match status" value="1"/>
</dbReference>
<dbReference type="PANTHER" id="PTHR43496:SF1">
    <property type="entry name" value="POLYGALACTURONAN_RHAMNOGALACTURONAN TRANSPORT SYSTEM PERMEASE PROTEIN YTEP"/>
    <property type="match status" value="1"/>
</dbReference>
<keyword evidence="5 6" id="KW-0472">Membrane</keyword>
<accession>A0A4V2J350</accession>
<keyword evidence="2 6" id="KW-0813">Transport</keyword>
<dbReference type="InterPro" id="IPR000515">
    <property type="entry name" value="MetI-like"/>
</dbReference>
<evidence type="ECO:0000313" key="8">
    <source>
        <dbReference type="EMBL" id="TBL69729.1"/>
    </source>
</evidence>
<dbReference type="Pfam" id="PF00528">
    <property type="entry name" value="BPD_transp_1"/>
    <property type="match status" value="1"/>
</dbReference>
<gene>
    <name evidence="8" type="ORF">EYB31_35625</name>
</gene>
<evidence type="ECO:0000256" key="1">
    <source>
        <dbReference type="ARBA" id="ARBA00004141"/>
    </source>
</evidence>
<comment type="caution">
    <text evidence="8">The sequence shown here is derived from an EMBL/GenBank/DDBJ whole genome shotgun (WGS) entry which is preliminary data.</text>
</comment>
<sequence length="301" mass="34534">MVAAVWKRWRMDKYLYMMAFPGMFYFAIFHYLPMWGVAIAFQDYDPFQGVARSEWVGMEHFARLFRHPDFWLILRNTLVISFLNIVFFFPAPIVLALLLNEIRAALFKKTIQTVLYLPHFVSWVVICSLTIALMNSEGLITQLVHAIGYPKLQLLMDKSLFWGIVTVQSIWKDAGWGTILFLAALAGISPELYESAKVDGATRWQMMRYITIPCLMNTIVILLILRLGQVLNISFDQLYIMGNPLVKEVAEVFDTYVYQAGVLQGNFSYATAIGIFKSGVGFLLILVANYISKKTSEHYLF</sequence>
<evidence type="ECO:0000259" key="7">
    <source>
        <dbReference type="PROSITE" id="PS50928"/>
    </source>
</evidence>
<feature type="transmembrane region" description="Helical" evidence="6">
    <location>
        <begin position="78"/>
        <end position="99"/>
    </location>
</feature>
<protein>
    <submittedName>
        <fullName evidence="8">Sugar ABC transporter permease</fullName>
    </submittedName>
</protein>
<reference evidence="8 9" key="1">
    <citation type="submission" date="2019-02" db="EMBL/GenBank/DDBJ databases">
        <title>Paenibacillus sp. nov., isolated from surface-sterilized tissue of Thalictrum simplex L.</title>
        <authorList>
            <person name="Tuo L."/>
        </authorList>
    </citation>
    <scope>NUCLEOTIDE SEQUENCE [LARGE SCALE GENOMIC DNA]</scope>
    <source>
        <strain evidence="8 9">N2SHLJ1</strain>
    </source>
</reference>
<keyword evidence="9" id="KW-1185">Reference proteome</keyword>
<evidence type="ECO:0000256" key="2">
    <source>
        <dbReference type="ARBA" id="ARBA00022448"/>
    </source>
</evidence>
<feature type="transmembrane region" description="Helical" evidence="6">
    <location>
        <begin position="14"/>
        <end position="32"/>
    </location>
</feature>
<proteinExistence type="inferred from homology"/>
<dbReference type="EMBL" id="SIRE01000037">
    <property type="protein sequence ID" value="TBL69729.1"/>
    <property type="molecule type" value="Genomic_DNA"/>
</dbReference>